<dbReference type="EMBL" id="CM010724">
    <property type="protein sequence ID" value="RZC81803.1"/>
    <property type="molecule type" value="Genomic_DNA"/>
</dbReference>
<name>A0A4Y7L8H4_PAPSO</name>
<evidence type="ECO:0000313" key="2">
    <source>
        <dbReference type="Proteomes" id="UP000316621"/>
    </source>
</evidence>
<evidence type="ECO:0000313" key="1">
    <source>
        <dbReference type="EMBL" id="RZC81803.1"/>
    </source>
</evidence>
<accession>A0A4Y7L8H4</accession>
<organism evidence="1 2">
    <name type="scientific">Papaver somniferum</name>
    <name type="common">Opium poppy</name>
    <dbReference type="NCBI Taxonomy" id="3469"/>
    <lineage>
        <taxon>Eukaryota</taxon>
        <taxon>Viridiplantae</taxon>
        <taxon>Streptophyta</taxon>
        <taxon>Embryophyta</taxon>
        <taxon>Tracheophyta</taxon>
        <taxon>Spermatophyta</taxon>
        <taxon>Magnoliopsida</taxon>
        <taxon>Ranunculales</taxon>
        <taxon>Papaveraceae</taxon>
        <taxon>Papaveroideae</taxon>
        <taxon>Papaver</taxon>
    </lineage>
</organism>
<dbReference type="AlphaFoldDB" id="A0A4Y7L8H4"/>
<dbReference type="Proteomes" id="UP000316621">
    <property type="component" value="Chromosome 10"/>
</dbReference>
<keyword evidence="2" id="KW-1185">Reference proteome</keyword>
<protein>
    <submittedName>
        <fullName evidence="1">Uncharacterized protein</fullName>
    </submittedName>
</protein>
<sequence>MAVEDVLEENEEHVNGCMGKKILRTIYMIHRYTVDYSPQYLQGDKIMAAELQSDHRIDRDKH</sequence>
<dbReference type="Gramene" id="RZC81803">
    <property type="protein sequence ID" value="RZC81803"/>
    <property type="gene ID" value="C5167_044384"/>
</dbReference>
<reference evidence="1 2" key="1">
    <citation type="journal article" date="2018" name="Science">
        <title>The opium poppy genome and morphinan production.</title>
        <authorList>
            <person name="Guo L."/>
            <person name="Winzer T."/>
            <person name="Yang X."/>
            <person name="Li Y."/>
            <person name="Ning Z."/>
            <person name="He Z."/>
            <person name="Teodor R."/>
            <person name="Lu Y."/>
            <person name="Bowser T.A."/>
            <person name="Graham I.A."/>
            <person name="Ye K."/>
        </authorList>
    </citation>
    <scope>NUCLEOTIDE SEQUENCE [LARGE SCALE GENOMIC DNA]</scope>
    <source>
        <strain evidence="2">cv. HN1</strain>
        <tissue evidence="1">Leaves</tissue>
    </source>
</reference>
<gene>
    <name evidence="1" type="ORF">C5167_044384</name>
</gene>
<proteinExistence type="predicted"/>